<dbReference type="Gene3D" id="1.50.10.100">
    <property type="entry name" value="Chondroitin AC/alginate lyase"/>
    <property type="match status" value="1"/>
</dbReference>
<dbReference type="InterPro" id="IPR004103">
    <property type="entry name" value="Lyase_8_C"/>
</dbReference>
<dbReference type="RefSeq" id="WP_241061705.1">
    <property type="nucleotide sequence ID" value="NZ_JAKWJU010000002.1"/>
</dbReference>
<reference evidence="8" key="1">
    <citation type="submission" date="2022-03" db="EMBL/GenBank/DDBJ databases">
        <authorList>
            <person name="Santos J.D.N."/>
            <person name="Kallscheuer N."/>
            <person name="Jogler C."/>
            <person name="Lage O.M."/>
        </authorList>
    </citation>
    <scope>NUCLEOTIDE SEQUENCE</scope>
    <source>
        <strain evidence="8">M600PL45_2</strain>
    </source>
</reference>
<dbReference type="Pfam" id="PF02278">
    <property type="entry name" value="Lyase_8"/>
    <property type="match status" value="1"/>
</dbReference>
<evidence type="ECO:0000256" key="4">
    <source>
        <dbReference type="SAM" id="SignalP"/>
    </source>
</evidence>
<dbReference type="CDD" id="cd01083">
    <property type="entry name" value="GAG_Lyase"/>
    <property type="match status" value="1"/>
</dbReference>
<dbReference type="PANTHER" id="PTHR38481">
    <property type="entry name" value="HYALURONATE LYASE"/>
    <property type="match status" value="1"/>
</dbReference>
<dbReference type="InterPro" id="IPR038970">
    <property type="entry name" value="Lyase_8"/>
</dbReference>
<dbReference type="GO" id="GO:0016829">
    <property type="term" value="F:lyase activity"/>
    <property type="evidence" value="ECO:0007669"/>
    <property type="project" value="UniProtKB-KW"/>
</dbReference>
<dbReference type="InterPro" id="IPR003159">
    <property type="entry name" value="Lyase_8_central_dom"/>
</dbReference>
<dbReference type="SUPFAM" id="SSF49863">
    <property type="entry name" value="Hyaluronate lyase-like, C-terminal domain"/>
    <property type="match status" value="1"/>
</dbReference>
<sequence length="845" mass="90912">MPSTPKWPRRVVLAASAAAAATALSVATPDSARALGRWAARAAAADDFAALRRRWLDLTLGTGFDPYSEPYASRLAETGRQAATLLEEMHPTDDSLFPGYPFDPPSGITQSYQRLATMSIAYVQPGTGHTGDAELLDAVRTGLAHVHERVYHAGTEPYGNWWEWQIGSPRLLLDVTAMLYDEITDEQRARYLAAVDHFLPESVFDDYSGRSTGANRVDFCRVYAVRGILGEAPAKIAVATDGLSPVFPYVTEGDGLYADGSFIQHTWVAYSGTYGYVLLDGLGRLFSLLDGTSWEVTDPGRRIILDSVENAYAPLLHDGLMMDSVSGRAVSRGVLKQDTKRIRQSDHTRGHQLIAAVALLGTSAGEAERRRWNAMVRGWIERDTELPVLNDPQFDVADLARLHAVADEAGETAAEPVGHRVFPAMARAVHRRSGWCANVAMASDRIAYYEAGNGENPRGWHTGSGMLYWWSGPRTLGQYADDFWPTVDWYRLPGTTVSTKRLPDNAGGEWGEPKPATAWAGGATDGEFAAVGQHVKGLESTLTARKSWFFVDDAVICLGAGIGCEDGTEVETVFDNRSLGAPGAAGAPAFTVDGRRESTVPSGRSEAARPRVVEGARWAHLEGHGGWVWPEGTRLRALCEDRTGAWSDINAGSVTDPVTRRYLTLWTSHGTDPRDDGYVSLLMPGADAGRVAARAADRRWLTVEANDADVQAVTVPSLGLSAANFWSAGTTWRGAEDSAGAGTAVHAGGLTSTAPSSVLVRSGAGRRGARDAPDARGVRGGRTATLHIAEPPRTGEQFEVTWHRPVREVISADDAVEVLGTGRSLRLRVTPGTGGMSVSCVVRLP</sequence>
<reference evidence="8" key="2">
    <citation type="journal article" date="2023" name="Int. J. Syst. Evol. Microbiol.">
        <title>Streptomyces marispadix sp. nov., isolated from marine beach sediment of the Northern Coast of Portugal.</title>
        <authorList>
            <person name="dos Santos J.D.N."/>
            <person name="Vitorino I.R."/>
            <person name="Kallscheuer N."/>
            <person name="Srivastava A."/>
            <person name="Krautwurst S."/>
            <person name="Marz M."/>
            <person name="Jogler C."/>
            <person name="Lobo Da Cunha A."/>
            <person name="Catita J."/>
            <person name="Goncalves H."/>
            <person name="Gonzalez I."/>
            <person name="Reyes F."/>
            <person name="Lage O.M."/>
        </authorList>
    </citation>
    <scope>NUCLEOTIDE SEQUENCE</scope>
    <source>
        <strain evidence="8">M600PL45_2</strain>
    </source>
</reference>
<comment type="similarity">
    <text evidence="1">Belongs to the polysaccharide lyase 8 family.</text>
</comment>
<dbReference type="InterPro" id="IPR006311">
    <property type="entry name" value="TAT_signal"/>
</dbReference>
<dbReference type="InterPro" id="IPR011071">
    <property type="entry name" value="Lyase_8-like_C"/>
</dbReference>
<evidence type="ECO:0000256" key="1">
    <source>
        <dbReference type="ARBA" id="ARBA00006699"/>
    </source>
</evidence>
<evidence type="ECO:0000313" key="9">
    <source>
        <dbReference type="Proteomes" id="UP001166784"/>
    </source>
</evidence>
<organism evidence="8 9">
    <name type="scientific">Streptomyces marispadix</name>
    <dbReference type="NCBI Taxonomy" id="2922868"/>
    <lineage>
        <taxon>Bacteria</taxon>
        <taxon>Bacillati</taxon>
        <taxon>Actinomycetota</taxon>
        <taxon>Actinomycetes</taxon>
        <taxon>Kitasatosporales</taxon>
        <taxon>Streptomycetaceae</taxon>
        <taxon>Streptomyces</taxon>
    </lineage>
</organism>
<dbReference type="Pfam" id="PF08124">
    <property type="entry name" value="Lyase_8_N"/>
    <property type="match status" value="1"/>
</dbReference>
<dbReference type="InterPro" id="IPR008929">
    <property type="entry name" value="Chondroitin_lyas"/>
</dbReference>
<protein>
    <submittedName>
        <fullName evidence="8">Polysaccharide lyase 8 family protein</fullName>
    </submittedName>
</protein>
<dbReference type="Proteomes" id="UP001166784">
    <property type="component" value="Unassembled WGS sequence"/>
</dbReference>
<feature type="domain" description="Polysaccharide lyase family 8 C-terminal" evidence="6">
    <location>
        <begin position="703"/>
        <end position="794"/>
    </location>
</feature>
<dbReference type="InterPro" id="IPR011013">
    <property type="entry name" value="Gal_mutarotase_sf_dom"/>
</dbReference>
<name>A0ABS9T2Q4_9ACTN</name>
<dbReference type="Pfam" id="PF02884">
    <property type="entry name" value="Lyase_8_C"/>
    <property type="match status" value="1"/>
</dbReference>
<feature type="chain" id="PRO_5046073537" evidence="4">
    <location>
        <begin position="24"/>
        <end position="845"/>
    </location>
</feature>
<keyword evidence="2 4" id="KW-0732">Signal</keyword>
<feature type="domain" description="Polysaccharide lyase family 8 central" evidence="5">
    <location>
        <begin position="419"/>
        <end position="687"/>
    </location>
</feature>
<feature type="domain" description="Polysaccharide lyase 8 N-terminal alpha-helical" evidence="7">
    <location>
        <begin position="55"/>
        <end position="377"/>
    </location>
</feature>
<accession>A0ABS9T2Q4</accession>
<keyword evidence="3 8" id="KW-0456">Lyase</keyword>
<dbReference type="InterPro" id="IPR012970">
    <property type="entry name" value="Lyase_8_alpha_N"/>
</dbReference>
<gene>
    <name evidence="8" type="ORF">MMA15_21145</name>
</gene>
<keyword evidence="9" id="KW-1185">Reference proteome</keyword>
<proteinExistence type="inferred from homology"/>
<feature type="signal peptide" evidence="4">
    <location>
        <begin position="1"/>
        <end position="23"/>
    </location>
</feature>
<evidence type="ECO:0000259" key="5">
    <source>
        <dbReference type="Pfam" id="PF02278"/>
    </source>
</evidence>
<dbReference type="PANTHER" id="PTHR38481:SF1">
    <property type="entry name" value="HYALURONATE LYASE"/>
    <property type="match status" value="1"/>
</dbReference>
<dbReference type="InterPro" id="IPR014718">
    <property type="entry name" value="GH-type_carb-bd"/>
</dbReference>
<dbReference type="Gene3D" id="2.70.98.10">
    <property type="match status" value="1"/>
</dbReference>
<dbReference type="EMBL" id="JAKWJU010000002">
    <property type="protein sequence ID" value="MCH6162804.1"/>
    <property type="molecule type" value="Genomic_DNA"/>
</dbReference>
<evidence type="ECO:0000313" key="8">
    <source>
        <dbReference type="EMBL" id="MCH6162804.1"/>
    </source>
</evidence>
<evidence type="ECO:0000256" key="2">
    <source>
        <dbReference type="ARBA" id="ARBA00022729"/>
    </source>
</evidence>
<dbReference type="SUPFAM" id="SSF74650">
    <property type="entry name" value="Galactose mutarotase-like"/>
    <property type="match status" value="1"/>
</dbReference>
<dbReference type="SUPFAM" id="SSF48230">
    <property type="entry name" value="Chondroitin AC/alginate lyase"/>
    <property type="match status" value="1"/>
</dbReference>
<dbReference type="Gene3D" id="2.60.220.10">
    <property type="entry name" value="Polysaccharide lyase family 8-like, C-terminal"/>
    <property type="match status" value="1"/>
</dbReference>
<evidence type="ECO:0000259" key="6">
    <source>
        <dbReference type="Pfam" id="PF02884"/>
    </source>
</evidence>
<dbReference type="PROSITE" id="PS51318">
    <property type="entry name" value="TAT"/>
    <property type="match status" value="1"/>
</dbReference>
<comment type="caution">
    <text evidence="8">The sequence shown here is derived from an EMBL/GenBank/DDBJ whole genome shotgun (WGS) entry which is preliminary data.</text>
</comment>
<evidence type="ECO:0000256" key="3">
    <source>
        <dbReference type="ARBA" id="ARBA00023239"/>
    </source>
</evidence>
<evidence type="ECO:0000259" key="7">
    <source>
        <dbReference type="Pfam" id="PF08124"/>
    </source>
</evidence>